<gene>
    <name evidence="1" type="ORF">RSOLAG22IIIB_11888</name>
</gene>
<dbReference type="InterPro" id="IPR029032">
    <property type="entry name" value="AhpD-like"/>
</dbReference>
<evidence type="ECO:0000313" key="2">
    <source>
        <dbReference type="Proteomes" id="UP000044841"/>
    </source>
</evidence>
<reference evidence="1 2" key="1">
    <citation type="submission" date="2015-07" db="EMBL/GenBank/DDBJ databases">
        <authorList>
            <person name="Noorani M."/>
        </authorList>
    </citation>
    <scope>NUCLEOTIDE SEQUENCE [LARGE SCALE GENOMIC DNA]</scope>
    <source>
        <strain evidence="1">BBA 69670</strain>
    </source>
</reference>
<dbReference type="EMBL" id="CYGV01001583">
    <property type="protein sequence ID" value="CUA75642.1"/>
    <property type="molecule type" value="Genomic_DNA"/>
</dbReference>
<protein>
    <submittedName>
        <fullName evidence="1">Dol-P-Man:Man(5)GlcNAc(2)-PP-Dol alpha-1,3-mannosyltransferase</fullName>
    </submittedName>
</protein>
<organism evidence="1 2">
    <name type="scientific">Rhizoctonia solani</name>
    <dbReference type="NCBI Taxonomy" id="456999"/>
    <lineage>
        <taxon>Eukaryota</taxon>
        <taxon>Fungi</taxon>
        <taxon>Dikarya</taxon>
        <taxon>Basidiomycota</taxon>
        <taxon>Agaricomycotina</taxon>
        <taxon>Agaricomycetes</taxon>
        <taxon>Cantharellales</taxon>
        <taxon>Ceratobasidiaceae</taxon>
        <taxon>Rhizoctonia</taxon>
    </lineage>
</organism>
<sequence>MASRFSQGFRHLLTLRGASAVPAPPSHILDQAFTSTRSTIRAPGLVNAWLAVTTSTLLTVNSPESIGHLYKFATRDESSKPKSLSERVAAAELMREAGVKCAVFAGVPKTINGLAGLYQSLPDDVKAALPKDNPRNQASKATNQENGLKLFKSVFAPTDEETLGKLQSFHPDFGGWLVEHVYGGLLSQVPGHNHLSRTLTSAVAVASLRALGGVGPQLVTHSNGLVNARGFNARGFDPAETDDDRWLASEQGAEWVIGVSDAISDAVVGPPVEKAKP</sequence>
<dbReference type="InterPro" id="IPR052999">
    <property type="entry name" value="PTS1_Protein"/>
</dbReference>
<proteinExistence type="predicted"/>
<dbReference type="PANTHER" id="PTHR28180">
    <property type="entry name" value="CONSERVED MITOCHONDRIAL PROTEIN-RELATED"/>
    <property type="match status" value="1"/>
</dbReference>
<dbReference type="PANTHER" id="PTHR28180:SF2">
    <property type="entry name" value="PEROXISOMAL PROTEIN 2"/>
    <property type="match status" value="1"/>
</dbReference>
<keyword evidence="1" id="KW-0328">Glycosyltransferase</keyword>
<keyword evidence="1" id="KW-0808">Transferase</keyword>
<dbReference type="SUPFAM" id="SSF69118">
    <property type="entry name" value="AhpD-like"/>
    <property type="match status" value="1"/>
</dbReference>
<accession>A0A0K6GAI8</accession>
<dbReference type="GO" id="GO:0016757">
    <property type="term" value="F:glycosyltransferase activity"/>
    <property type="evidence" value="ECO:0007669"/>
    <property type="project" value="UniProtKB-KW"/>
</dbReference>
<evidence type="ECO:0000313" key="1">
    <source>
        <dbReference type="EMBL" id="CUA75642.1"/>
    </source>
</evidence>
<dbReference type="Gene3D" id="1.20.1290.10">
    <property type="entry name" value="AhpD-like"/>
    <property type="match status" value="1"/>
</dbReference>
<keyword evidence="2" id="KW-1185">Reference proteome</keyword>
<dbReference type="Proteomes" id="UP000044841">
    <property type="component" value="Unassembled WGS sequence"/>
</dbReference>
<name>A0A0K6GAI8_9AGAM</name>
<dbReference type="AlphaFoldDB" id="A0A0K6GAI8"/>